<keyword evidence="7" id="KW-1185">Reference proteome</keyword>
<name>A0A6J2U7R2_DROLE</name>
<evidence type="ECO:0000256" key="2">
    <source>
        <dbReference type="ARBA" id="ARBA00004123"/>
    </source>
</evidence>
<dbReference type="RefSeq" id="XP_030384556.1">
    <property type="nucleotide sequence ID" value="XM_030528696.1"/>
</dbReference>
<keyword evidence="8" id="KW-0969">Cilium</keyword>
<dbReference type="OrthoDB" id="2136125at2759"/>
<reference evidence="8" key="1">
    <citation type="submission" date="2025-08" db="UniProtKB">
        <authorList>
            <consortium name="RefSeq"/>
        </authorList>
    </citation>
    <scope>IDENTIFICATION</scope>
    <source>
        <strain evidence="8">11010-0011.00</strain>
        <tissue evidence="8">Whole body</tissue>
    </source>
</reference>
<dbReference type="AlphaFoldDB" id="A0A6J2U7R2"/>
<evidence type="ECO:0000256" key="3">
    <source>
        <dbReference type="ARBA" id="ARBA00004496"/>
    </source>
</evidence>
<comment type="function">
    <text evidence="1">May be involved in spermatogenesis.</text>
</comment>
<dbReference type="Proteomes" id="UP000504634">
    <property type="component" value="Unplaced"/>
</dbReference>
<dbReference type="Pfam" id="PF14713">
    <property type="entry name" value="DUF4464"/>
    <property type="match status" value="1"/>
</dbReference>
<sequence>MNLLAYNTYEDYLDAFITTNDIRYMRNWPISRRFVQNACGHSCMAGLLMREEFDEKRRLAAEAAAPRGMHDSDLFGVYLTSRDRVLHQFAKREMMLITKKISTIVFLIMRAKSGLEVSGFIDLEQSLRESRMKKSHCFDWRAIFEGKAKLMPRRRDISYRDWYKNAVSNNGSDNFSPVEEGAHSLLVKHRGDHKFICINAGCECPNSQNARRSMYNSRIYGQVIFFDHYIRRIN</sequence>
<evidence type="ECO:0000256" key="4">
    <source>
        <dbReference type="ARBA" id="ARBA00021436"/>
    </source>
</evidence>
<dbReference type="InterPro" id="IPR027887">
    <property type="entry name" value="DUF4464"/>
</dbReference>
<keyword evidence="5" id="KW-0963">Cytoplasm</keyword>
<dbReference type="GO" id="GO:0005634">
    <property type="term" value="C:nucleus"/>
    <property type="evidence" value="ECO:0007669"/>
    <property type="project" value="UniProtKB-SubCell"/>
</dbReference>
<dbReference type="GO" id="GO:0005737">
    <property type="term" value="C:cytoplasm"/>
    <property type="evidence" value="ECO:0007669"/>
    <property type="project" value="UniProtKB-SubCell"/>
</dbReference>
<organism evidence="7 8">
    <name type="scientific">Drosophila lebanonensis</name>
    <name type="common">Fruit fly</name>
    <name type="synonym">Scaptodrosophila lebanonensis</name>
    <dbReference type="NCBI Taxonomy" id="7225"/>
    <lineage>
        <taxon>Eukaryota</taxon>
        <taxon>Metazoa</taxon>
        <taxon>Ecdysozoa</taxon>
        <taxon>Arthropoda</taxon>
        <taxon>Hexapoda</taxon>
        <taxon>Insecta</taxon>
        <taxon>Pterygota</taxon>
        <taxon>Neoptera</taxon>
        <taxon>Endopterygota</taxon>
        <taxon>Diptera</taxon>
        <taxon>Brachycera</taxon>
        <taxon>Muscomorpha</taxon>
        <taxon>Ephydroidea</taxon>
        <taxon>Drosophilidae</taxon>
        <taxon>Scaptodrosophila</taxon>
    </lineage>
</organism>
<keyword evidence="8" id="KW-0282">Flagellum</keyword>
<evidence type="ECO:0000256" key="6">
    <source>
        <dbReference type="ARBA" id="ARBA00023242"/>
    </source>
</evidence>
<evidence type="ECO:0000313" key="7">
    <source>
        <dbReference type="Proteomes" id="UP000504634"/>
    </source>
</evidence>
<evidence type="ECO:0000256" key="1">
    <source>
        <dbReference type="ARBA" id="ARBA00003056"/>
    </source>
</evidence>
<gene>
    <name evidence="8" type="primary">LOC115631852</name>
</gene>
<protein>
    <recommendedName>
        <fullName evidence="4">Cilia- and flagella-associated protein 299</fullName>
    </recommendedName>
</protein>
<comment type="subcellular location">
    <subcellularLocation>
        <location evidence="3">Cytoplasm</location>
    </subcellularLocation>
    <subcellularLocation>
        <location evidence="2">Nucleus</location>
    </subcellularLocation>
</comment>
<evidence type="ECO:0000256" key="5">
    <source>
        <dbReference type="ARBA" id="ARBA00022490"/>
    </source>
</evidence>
<dbReference type="PANTHER" id="PTHR33588">
    <property type="entry name" value="CILIA- AND FLAGELLA-ASSOCIATED PROTEIN 299"/>
    <property type="match status" value="1"/>
</dbReference>
<proteinExistence type="predicted"/>
<accession>A0A6J2U7R2</accession>
<evidence type="ECO:0000313" key="8">
    <source>
        <dbReference type="RefSeq" id="XP_030384556.1"/>
    </source>
</evidence>
<dbReference type="PANTHER" id="PTHR33588:SF1">
    <property type="entry name" value="CILIA- AND FLAGELLA-ASSOCIATED PROTEIN 299"/>
    <property type="match status" value="1"/>
</dbReference>
<keyword evidence="6" id="KW-0539">Nucleus</keyword>
<keyword evidence="8" id="KW-0966">Cell projection</keyword>
<dbReference type="GeneID" id="115631852"/>